<evidence type="ECO:0000259" key="4">
    <source>
        <dbReference type="SMART" id="SM01066"/>
    </source>
</evidence>
<keyword evidence="3" id="KW-0812">Transmembrane</keyword>
<dbReference type="SMART" id="SM01066">
    <property type="entry name" value="CBM_25"/>
    <property type="match status" value="1"/>
</dbReference>
<dbReference type="SUPFAM" id="SSF88713">
    <property type="entry name" value="Glycoside hydrolase/deacetylase"/>
    <property type="match status" value="1"/>
</dbReference>
<dbReference type="GO" id="GO:2001070">
    <property type="term" value="F:starch binding"/>
    <property type="evidence" value="ECO:0007669"/>
    <property type="project" value="InterPro"/>
</dbReference>
<dbReference type="InterPro" id="IPR004300">
    <property type="entry name" value="Glyco_hydro_57_N"/>
</dbReference>
<dbReference type="KEGG" id="tga:TGAM_0013"/>
<evidence type="ECO:0000256" key="3">
    <source>
        <dbReference type="SAM" id="Phobius"/>
    </source>
</evidence>
<dbReference type="InterPro" id="IPR013783">
    <property type="entry name" value="Ig-like_fold"/>
</dbReference>
<dbReference type="Gene3D" id="3.20.110.20">
    <property type="match status" value="1"/>
</dbReference>
<dbReference type="PATRIC" id="fig|593117.10.peg.14"/>
<proteinExistence type="inferred from homology"/>
<evidence type="ECO:0000313" key="5">
    <source>
        <dbReference type="EMBL" id="ACS32515.1"/>
    </source>
</evidence>
<comment type="similarity">
    <text evidence="1">Belongs to the glycosyl hydrolase 57 family.</text>
</comment>
<organism evidence="5 6">
    <name type="scientific">Thermococcus gammatolerans (strain DSM 15229 / JCM 11827 / EJ3)</name>
    <dbReference type="NCBI Taxonomy" id="593117"/>
    <lineage>
        <taxon>Archaea</taxon>
        <taxon>Methanobacteriati</taxon>
        <taxon>Methanobacteriota</taxon>
        <taxon>Thermococci</taxon>
        <taxon>Thermococcales</taxon>
        <taxon>Thermococcaceae</taxon>
        <taxon>Thermococcus</taxon>
    </lineage>
</organism>
<evidence type="ECO:0000256" key="1">
    <source>
        <dbReference type="ARBA" id="ARBA00006821"/>
    </source>
</evidence>
<protein>
    <submittedName>
        <fullName evidence="5">Glycoside hydrolase, family 57, putative</fullName>
    </submittedName>
</protein>
<keyword evidence="3" id="KW-0472">Membrane</keyword>
<dbReference type="AlphaFoldDB" id="C5A2L3"/>
<feature type="domain" description="Carbohydrate binding module family 25" evidence="4">
    <location>
        <begin position="910"/>
        <end position="990"/>
    </location>
</feature>
<dbReference type="Gene3D" id="2.60.40.10">
    <property type="entry name" value="Immunoglobulins"/>
    <property type="match status" value="1"/>
</dbReference>
<name>C5A2L3_THEGJ</name>
<dbReference type="PaxDb" id="593117-TGAM_0013"/>
<dbReference type="Pfam" id="PF16760">
    <property type="entry name" value="CBM53"/>
    <property type="match status" value="1"/>
</dbReference>
<dbReference type="CAZy" id="CBM53">
    <property type="family name" value="Carbohydrate-Binding Module Family 53"/>
</dbReference>
<keyword evidence="3" id="KW-1133">Transmembrane helix</keyword>
<accession>C5A2L3</accession>
<dbReference type="InterPro" id="IPR011330">
    <property type="entry name" value="Glyco_hydro/deAcase_b/a-brl"/>
</dbReference>
<dbReference type="HOGENOM" id="CLU_269777_0_0_2"/>
<keyword evidence="2" id="KW-0119">Carbohydrate metabolism</keyword>
<dbReference type="CDD" id="cd10794">
    <property type="entry name" value="GH57N_PfGalA_like"/>
    <property type="match status" value="1"/>
</dbReference>
<reference evidence="5 6" key="1">
    <citation type="journal article" date="2007" name="Genome Biol.">
        <title>Genome analysis and genome-wide proteomics of Thermococcus gammatolerans, the most radioresistant organism known amongst the Archaea.</title>
        <authorList>
            <person name="Zivanovic Y."/>
            <person name="Armengaud J."/>
            <person name="Lagorce A."/>
            <person name="Leplat C."/>
            <person name="Guerin P."/>
            <person name="Dutertre M."/>
            <person name="Anthouard V."/>
            <person name="Forterre P."/>
            <person name="Wincker P."/>
            <person name="Confalonieri F."/>
        </authorList>
    </citation>
    <scope>NUCLEOTIDE SEQUENCE [LARGE SCALE GENOMIC DNA]</scope>
    <source>
        <strain evidence="6">DSM 15229 / JCM 11827 / EJ3</strain>
    </source>
</reference>
<evidence type="ECO:0000256" key="2">
    <source>
        <dbReference type="ARBA" id="ARBA00023277"/>
    </source>
</evidence>
<dbReference type="Gene3D" id="2.60.40.1190">
    <property type="match status" value="1"/>
</dbReference>
<feature type="transmembrane region" description="Helical" evidence="3">
    <location>
        <begin position="1223"/>
        <end position="1245"/>
    </location>
</feature>
<dbReference type="Pfam" id="PF03065">
    <property type="entry name" value="Glyco_hydro_57"/>
    <property type="match status" value="1"/>
</dbReference>
<dbReference type="GO" id="GO:0005975">
    <property type="term" value="P:carbohydrate metabolic process"/>
    <property type="evidence" value="ECO:0007669"/>
    <property type="project" value="InterPro"/>
</dbReference>
<dbReference type="eggNOG" id="arCOG07086">
    <property type="taxonomic scope" value="Archaea"/>
</dbReference>
<dbReference type="EMBL" id="CP001398">
    <property type="protein sequence ID" value="ACS32515.1"/>
    <property type="molecule type" value="Genomic_DNA"/>
</dbReference>
<evidence type="ECO:0000313" key="6">
    <source>
        <dbReference type="Proteomes" id="UP000001488"/>
    </source>
</evidence>
<dbReference type="GO" id="GO:0016787">
    <property type="term" value="F:hydrolase activity"/>
    <property type="evidence" value="ECO:0007669"/>
    <property type="project" value="UniProtKB-KW"/>
</dbReference>
<keyword evidence="5" id="KW-0378">Hydrolase</keyword>
<dbReference type="SUPFAM" id="SSF49344">
    <property type="entry name" value="CBD9-like"/>
    <property type="match status" value="1"/>
</dbReference>
<dbReference type="InterPro" id="IPR005085">
    <property type="entry name" value="CBM25"/>
</dbReference>
<keyword evidence="6" id="KW-1185">Reference proteome</keyword>
<gene>
    <name evidence="5" type="ordered locus">TGAM_0013</name>
</gene>
<dbReference type="eggNOG" id="arCOG03278">
    <property type="taxonomic scope" value="Archaea"/>
</dbReference>
<dbReference type="InterPro" id="IPR019248">
    <property type="entry name" value="Glucodextran_C"/>
</dbReference>
<dbReference type="Proteomes" id="UP000001488">
    <property type="component" value="Chromosome"/>
</dbReference>
<sequence length="1248" mass="138548">MLASRSKPFEDAENISLKVMTMRALAGVVAAMVILSLLPQNIIPGVSAYPSADGSPFDWVYDNVKALDGHDDLWHWYNDGDDYARDLIAFYYSENPDTVTMRIDLMELDVGEESNANWYILMDFAAGGQNALPDGLTDANGNTLSTGMAWDIAIAVYDSSNYNVYFPDWSVHNDVVKAVTLNAEYDFIDVELYKDKIPNFPSGGQVHFQVLSAKDFSSPYRVTDSMPDDIQYYFTSDDRVGTAKVVFVHHANQHIAYSESDVCGGEGTGYDDVIRTHLQYRVPLNLHLSGVLLENLIWNDYTCGADNFIQMIRYGVNSGLIGILTSAYGQQIMPFFPQDLNVKSLGMENALIWELFSYTPKVAWVPERVWETKLSDGDPYNGVKSDPWDYFAATNPANGLPYAEAVVLDANTHGTGKDANGNPINPYKIYELPNGKLKIFFIDDWLKDTIYSSNDWDSDSWTSIKKHWLDFALSPDQEQIDVYADDLEKAAGVAGWPTNPQDYFYAVRYVAAHPWIRAVKLDDVLSWSSGEGGRFWGDGGDYWPVAGTYREIGGTNGYGGTGDVNGDGTPDRNAWYKDWAINYYPYNCPKSAGTLWWEVYQELENLKNVGVDNNLVDLAWTTLMANLYETGWHDGLGGSLSGWEKEISSHLRHALPYAYGAWWLSNTNKPLLAYWKNVDEDNDNEIVVQNDRLYAVLDPIGGRVGWLFDSNGHVVIGNSMALWSGTEGDYNDGNHVWGLSDAYDGGTYEHSYYQLEILEDGTNGRILVRTKSPGGFVKYIELRKGWSYLKVTYRDVSRRIYVKTGFSPGLSDLLRNGKKNIERVWLYDGKVAGYYNRETDTLGAYVLPGPVSFNRGEDWRTLTVADEIKLESDGTFYIYAGPWNASVFGELLSEPLRGSVSFSPERPSAGDTVTIYYNASGGPLEGATSLTLHWGHDGWKDVTDTPMQYSNGVWKVAIETQGSWGSLDFVFTNGSVWDNDGWRDYHIYLSPPSVPASVSDLLTGDECSWGSYLPAPNSGEVKDGEYVWHDANGDVHSTKNYPHPEDNYDIESVRVRADRDYVYFSIRLSDLASIGEFGAPLIAIPISVGTGTNHTIPYDGSLSYSPGWDYWVVVDLSKAGFPDTEILGSPAVEVYDSSFSKLAGDYYAIASKTNSVIQVAIPRELLGNPSSLGFNVLVFLGDSRGGALDPGSPKVVDLMSPSSTDGELSDGSIDYAADVDLTAVLFFGYSPLIVGALLVVLAFAFKRH</sequence>
<dbReference type="STRING" id="593117.TGAM_0013"/>
<dbReference type="Pfam" id="PF09985">
    <property type="entry name" value="Glucodextran_C"/>
    <property type="match status" value="1"/>
</dbReference>